<proteinExistence type="predicted"/>
<name>A0ABY3Z5P7_STRRM</name>
<evidence type="ECO:0000256" key="1">
    <source>
        <dbReference type="SAM" id="MobiDB-lite"/>
    </source>
</evidence>
<evidence type="ECO:0000313" key="2">
    <source>
        <dbReference type="EMBL" id="UNZ05116.1"/>
    </source>
</evidence>
<sequence>MTTAELYGLPDVADYMAAESIDAYRAQLVTRYHASTDPFEQMRLYAEAARYDRRHPDESPLADELYGTDLGEVA</sequence>
<organism evidence="2 3">
    <name type="scientific">Streptomyces rimosus subsp. rimosus</name>
    <dbReference type="NCBI Taxonomy" id="132474"/>
    <lineage>
        <taxon>Bacteria</taxon>
        <taxon>Bacillati</taxon>
        <taxon>Actinomycetota</taxon>
        <taxon>Actinomycetes</taxon>
        <taxon>Kitasatosporales</taxon>
        <taxon>Streptomycetaceae</taxon>
        <taxon>Streptomyces</taxon>
    </lineage>
</organism>
<dbReference type="GeneID" id="66855773"/>
<dbReference type="RefSeq" id="WP_003979844.1">
    <property type="nucleotide sequence ID" value="NZ_CP043497.1"/>
</dbReference>
<dbReference type="Proteomes" id="UP000829494">
    <property type="component" value="Chromosome"/>
</dbReference>
<evidence type="ECO:0000313" key="3">
    <source>
        <dbReference type="Proteomes" id="UP000829494"/>
    </source>
</evidence>
<dbReference type="EMBL" id="CP094298">
    <property type="protein sequence ID" value="UNZ05116.1"/>
    <property type="molecule type" value="Genomic_DNA"/>
</dbReference>
<protein>
    <submittedName>
        <fullName evidence="2">Uncharacterized protein</fullName>
    </submittedName>
</protein>
<keyword evidence="3" id="KW-1185">Reference proteome</keyword>
<feature type="region of interest" description="Disordered" evidence="1">
    <location>
        <begin position="53"/>
        <end position="74"/>
    </location>
</feature>
<accession>A0ABY3Z5P7</accession>
<gene>
    <name evidence="2" type="ORF">SRIMR7_23450</name>
</gene>
<reference evidence="2 3" key="1">
    <citation type="submission" date="2022-03" db="EMBL/GenBank/DDBJ databases">
        <title>Complete genome of Streptomyces rimosus ssp. rimosus R7 (=ATCC 10970).</title>
        <authorList>
            <person name="Beganovic S."/>
            <person name="Ruckert C."/>
            <person name="Busche T."/>
            <person name="Kalinowski J."/>
            <person name="Wittmann C."/>
        </authorList>
    </citation>
    <scope>NUCLEOTIDE SEQUENCE [LARGE SCALE GENOMIC DNA]</scope>
    <source>
        <strain evidence="2 3">R7</strain>
    </source>
</reference>